<dbReference type="AlphaFoldDB" id="A0A8T0PK71"/>
<evidence type="ECO:0000256" key="1">
    <source>
        <dbReference type="SAM" id="MobiDB-lite"/>
    </source>
</evidence>
<sequence length="273" mass="28533">MAPPHTEAGREERLLRRTRPSAHTSAPPPQLRGARRDGGHRATAPPLRLPLRRASPSESSTDPTRGAALASLASIPLLLPRAPAGGSLHGPGGRRARLGSSAPAPHLHPPSSLPLRGSPGARAAKARGRPSSAPPRPGHGCGGLTAGRSTPPGAGAARDHGAEVEAPSGEGPRAPLCSVLCPKPWRPQRWARSGPARAAGILPPHRCARRLCPASLVAAAAPRRRDQVVDDQDAVPGEQASRRWRAKAGLGQSRPWRRCSTNGDGREREREGD</sequence>
<feature type="region of interest" description="Disordered" evidence="1">
    <location>
        <begin position="1"/>
        <end position="68"/>
    </location>
</feature>
<proteinExistence type="predicted"/>
<dbReference type="EMBL" id="CM029051">
    <property type="protein sequence ID" value="KAG2559536.1"/>
    <property type="molecule type" value="Genomic_DNA"/>
</dbReference>
<feature type="compositionally biased region" description="Basic and acidic residues" evidence="1">
    <location>
        <begin position="264"/>
        <end position="273"/>
    </location>
</feature>
<keyword evidence="3" id="KW-1185">Reference proteome</keyword>
<evidence type="ECO:0000313" key="2">
    <source>
        <dbReference type="EMBL" id="KAG2559536.1"/>
    </source>
</evidence>
<name>A0A8T0PK71_PANVG</name>
<protein>
    <submittedName>
        <fullName evidence="2">Uncharacterized protein</fullName>
    </submittedName>
</protein>
<comment type="caution">
    <text evidence="2">The sequence shown here is derived from an EMBL/GenBank/DDBJ whole genome shotgun (WGS) entry which is preliminary data.</text>
</comment>
<feature type="region of interest" description="Disordered" evidence="1">
    <location>
        <begin position="221"/>
        <end position="273"/>
    </location>
</feature>
<organism evidence="2 3">
    <name type="scientific">Panicum virgatum</name>
    <name type="common">Blackwell switchgrass</name>
    <dbReference type="NCBI Taxonomy" id="38727"/>
    <lineage>
        <taxon>Eukaryota</taxon>
        <taxon>Viridiplantae</taxon>
        <taxon>Streptophyta</taxon>
        <taxon>Embryophyta</taxon>
        <taxon>Tracheophyta</taxon>
        <taxon>Spermatophyta</taxon>
        <taxon>Magnoliopsida</taxon>
        <taxon>Liliopsida</taxon>
        <taxon>Poales</taxon>
        <taxon>Poaceae</taxon>
        <taxon>PACMAD clade</taxon>
        <taxon>Panicoideae</taxon>
        <taxon>Panicodae</taxon>
        <taxon>Paniceae</taxon>
        <taxon>Panicinae</taxon>
        <taxon>Panicum</taxon>
        <taxon>Panicum sect. Hiantes</taxon>
    </lineage>
</organism>
<dbReference type="Proteomes" id="UP000823388">
    <property type="component" value="Chromosome 8K"/>
</dbReference>
<accession>A0A8T0PK71</accession>
<feature type="region of interest" description="Disordered" evidence="1">
    <location>
        <begin position="80"/>
        <end position="179"/>
    </location>
</feature>
<feature type="compositionally biased region" description="Low complexity" evidence="1">
    <location>
        <begin position="113"/>
        <end position="123"/>
    </location>
</feature>
<gene>
    <name evidence="2" type="ORF">PVAP13_8KG017650</name>
</gene>
<reference evidence="2" key="1">
    <citation type="submission" date="2020-05" db="EMBL/GenBank/DDBJ databases">
        <title>WGS assembly of Panicum virgatum.</title>
        <authorList>
            <person name="Lovell J.T."/>
            <person name="Jenkins J."/>
            <person name="Shu S."/>
            <person name="Juenger T.E."/>
            <person name="Schmutz J."/>
        </authorList>
    </citation>
    <scope>NUCLEOTIDE SEQUENCE</scope>
    <source>
        <strain evidence="2">AP13</strain>
    </source>
</reference>
<evidence type="ECO:0000313" key="3">
    <source>
        <dbReference type="Proteomes" id="UP000823388"/>
    </source>
</evidence>